<dbReference type="EMBL" id="CP046457">
    <property type="protein sequence ID" value="QGT99758.1"/>
    <property type="molecule type" value="Genomic_DNA"/>
</dbReference>
<evidence type="ECO:0000313" key="1">
    <source>
        <dbReference type="EMBL" id="QGT99758.1"/>
    </source>
</evidence>
<dbReference type="RefSeq" id="WP_156203622.1">
    <property type="nucleotide sequence ID" value="NZ_CP046457.1"/>
</dbReference>
<dbReference type="KEGG" id="salq:SYNTR_1165"/>
<evidence type="ECO:0000313" key="2">
    <source>
        <dbReference type="Proteomes" id="UP000426444"/>
    </source>
</evidence>
<accession>A0A6I6DAA4</accession>
<gene>
    <name evidence="1" type="ORF">SYNTR_1165</name>
</gene>
<name>A0A6I6DAA4_9FIRM</name>
<reference evidence="2" key="1">
    <citation type="journal article" date="2019" name="Microbiology">
        <title>Complete Genome Sequence of an Uncultured Bacterium of the Candidate Phylum Bipolaricaulota.</title>
        <authorList>
            <person name="Kadnikov V.V."/>
            <person name="Mardanov A.V."/>
            <person name="Beletsky A.V."/>
            <person name="Frank Y.A."/>
            <person name="Karnachuk O.V."/>
            <person name="Ravin N.V."/>
        </authorList>
    </citation>
    <scope>NUCLEOTIDE SEQUENCE [LARGE SCALE GENOMIC DNA]</scope>
</reference>
<proteinExistence type="predicted"/>
<protein>
    <submittedName>
        <fullName evidence="1">Uncharacterized protein</fullName>
    </submittedName>
</protein>
<sequence>MITKEQEVIVRIIRELKLEQRQLANLYLDLAERAEANPNLFPLLDIVRIKQFALTDKIFNLGQKEFSIAEMIRALQERTKFSNKVQTRLLELVIEELKEIIEILQDIAAEEQNLFNLFLRAAQNESTQLMQEISFKESSLAFKFGALGFKQFTMAEKIRAILNINPNGNAIADILEKGFFSKTYEECRTQIKERVKINFN</sequence>
<dbReference type="AlphaFoldDB" id="A0A6I6DAA4"/>
<dbReference type="Proteomes" id="UP000426444">
    <property type="component" value="Chromosome"/>
</dbReference>
<organism evidence="1 2">
    <name type="scientific">Candidatus Syntrophocurvum alkaliphilum</name>
    <dbReference type="NCBI Taxonomy" id="2293317"/>
    <lineage>
        <taxon>Bacteria</taxon>
        <taxon>Bacillati</taxon>
        <taxon>Bacillota</taxon>
        <taxon>Clostridia</taxon>
        <taxon>Eubacteriales</taxon>
        <taxon>Syntrophomonadaceae</taxon>
        <taxon>Candidatus Syntrophocurvum</taxon>
    </lineage>
</organism>
<keyword evidence="2" id="KW-1185">Reference proteome</keyword>